<feature type="transmembrane region" description="Helical" evidence="5">
    <location>
        <begin position="110"/>
        <end position="132"/>
    </location>
</feature>
<gene>
    <name evidence="7" type="ORF">CWO92_17910</name>
</gene>
<dbReference type="InterPro" id="IPR051533">
    <property type="entry name" value="WaaL-like"/>
</dbReference>
<evidence type="ECO:0000256" key="2">
    <source>
        <dbReference type="ARBA" id="ARBA00022692"/>
    </source>
</evidence>
<evidence type="ECO:0000313" key="8">
    <source>
        <dbReference type="Proteomes" id="UP000233440"/>
    </source>
</evidence>
<evidence type="ECO:0000313" key="7">
    <source>
        <dbReference type="EMBL" id="PKR83663.1"/>
    </source>
</evidence>
<feature type="transmembrane region" description="Helical" evidence="5">
    <location>
        <begin position="167"/>
        <end position="184"/>
    </location>
</feature>
<proteinExistence type="predicted"/>
<keyword evidence="4 5" id="KW-0472">Membrane</keyword>
<dbReference type="InterPro" id="IPR007016">
    <property type="entry name" value="O-antigen_ligase-rel_domated"/>
</dbReference>
<accession>A0A2N3LGL6</accession>
<name>A0A2N3LGL6_9BACI</name>
<dbReference type="RefSeq" id="WP_101355583.1">
    <property type="nucleotide sequence ID" value="NZ_PIQO01000016.1"/>
</dbReference>
<feature type="transmembrane region" description="Helical" evidence="5">
    <location>
        <begin position="53"/>
        <end position="74"/>
    </location>
</feature>
<feature type="transmembrane region" description="Helical" evidence="5">
    <location>
        <begin position="20"/>
        <end position="41"/>
    </location>
</feature>
<sequence>MKRIRNFIFYYFREQPLAAALALLFVLPPIGILYMLTIGAIELYRVIKGTREIPFDMVTVLFSIIFLSTIGAAIQQQQWSYLSVSLGIVGYYGVYLFSMNQRKFTQLQHFSWVIILGGVYQFLFGTVSMLLFQTGWSNELFGYLTGSELLGFLSHKRLYGSAYNPNYSAFLLVFAMGFLLAELLKTMKAKVYKKVALYCILLVFIVVGVIDTGSRSGFGVMLFLFGIFLFRLSWKLTLLTASFALANGFWLYHFIPRSYDILKNLETRIFIWKNSIALIKEYPSFGLTPLGFPTEYLIQTGHHAAHAHNIFLAFFTDFGILAGVVFIAITIIVMYQFLKLLKYNHSKSIFDWFLFSLPILGLTGILDFPLSSPQIALPVIILVSKWQQYTIRANHSIKSRQTALLENK</sequence>
<feature type="transmembrane region" description="Helical" evidence="5">
    <location>
        <begin position="80"/>
        <end position="98"/>
    </location>
</feature>
<dbReference type="EMBL" id="PIQO01000016">
    <property type="protein sequence ID" value="PKR83663.1"/>
    <property type="molecule type" value="Genomic_DNA"/>
</dbReference>
<dbReference type="PANTHER" id="PTHR37422:SF13">
    <property type="entry name" value="LIPOPOLYSACCHARIDE BIOSYNTHESIS PROTEIN PA4999-RELATED"/>
    <property type="match status" value="1"/>
</dbReference>
<keyword evidence="2 5" id="KW-0812">Transmembrane</keyword>
<evidence type="ECO:0000256" key="5">
    <source>
        <dbReference type="SAM" id="Phobius"/>
    </source>
</evidence>
<feature type="transmembrane region" description="Helical" evidence="5">
    <location>
        <begin position="191"/>
        <end position="210"/>
    </location>
</feature>
<evidence type="ECO:0000256" key="4">
    <source>
        <dbReference type="ARBA" id="ARBA00023136"/>
    </source>
</evidence>
<dbReference type="AlphaFoldDB" id="A0A2N3LGL6"/>
<feature type="transmembrane region" description="Helical" evidence="5">
    <location>
        <begin position="318"/>
        <end position="338"/>
    </location>
</feature>
<protein>
    <recommendedName>
        <fullName evidence="6">O-antigen ligase-related domain-containing protein</fullName>
    </recommendedName>
</protein>
<keyword evidence="3 5" id="KW-1133">Transmembrane helix</keyword>
<evidence type="ECO:0000259" key="6">
    <source>
        <dbReference type="Pfam" id="PF04932"/>
    </source>
</evidence>
<dbReference type="PANTHER" id="PTHR37422">
    <property type="entry name" value="TEICHURONIC ACID BIOSYNTHESIS PROTEIN TUAE"/>
    <property type="match status" value="1"/>
</dbReference>
<reference evidence="7 8" key="1">
    <citation type="submission" date="2017-11" db="EMBL/GenBank/DDBJ databases">
        <title>Bacillus camelliae sp. nov., isolated from pu'er tea.</title>
        <authorList>
            <person name="Niu L."/>
        </authorList>
    </citation>
    <scope>NUCLEOTIDE SEQUENCE [LARGE SCALE GENOMIC DNA]</scope>
    <source>
        <strain evidence="7 8">7578-1</strain>
    </source>
</reference>
<evidence type="ECO:0000256" key="3">
    <source>
        <dbReference type="ARBA" id="ARBA00022989"/>
    </source>
</evidence>
<comment type="subcellular location">
    <subcellularLocation>
        <location evidence="1">Membrane</location>
        <topology evidence="1">Multi-pass membrane protein</topology>
    </subcellularLocation>
</comment>
<dbReference type="Proteomes" id="UP000233440">
    <property type="component" value="Unassembled WGS sequence"/>
</dbReference>
<dbReference type="OrthoDB" id="2986506at2"/>
<dbReference type="Pfam" id="PF04932">
    <property type="entry name" value="Wzy_C"/>
    <property type="match status" value="1"/>
</dbReference>
<comment type="caution">
    <text evidence="7">The sequence shown here is derived from an EMBL/GenBank/DDBJ whole genome shotgun (WGS) entry which is preliminary data.</text>
</comment>
<organism evidence="7 8">
    <name type="scientific">Heyndrickxia camelliae</name>
    <dbReference type="NCBI Taxonomy" id="1707093"/>
    <lineage>
        <taxon>Bacteria</taxon>
        <taxon>Bacillati</taxon>
        <taxon>Bacillota</taxon>
        <taxon>Bacilli</taxon>
        <taxon>Bacillales</taxon>
        <taxon>Bacillaceae</taxon>
        <taxon>Heyndrickxia</taxon>
    </lineage>
</organism>
<dbReference type="GO" id="GO:0016020">
    <property type="term" value="C:membrane"/>
    <property type="evidence" value="ECO:0007669"/>
    <property type="project" value="UniProtKB-SubCell"/>
</dbReference>
<feature type="transmembrane region" description="Helical" evidence="5">
    <location>
        <begin position="350"/>
        <end position="370"/>
    </location>
</feature>
<feature type="transmembrane region" description="Helical" evidence="5">
    <location>
        <begin position="237"/>
        <end position="255"/>
    </location>
</feature>
<feature type="domain" description="O-antigen ligase-related" evidence="6">
    <location>
        <begin position="201"/>
        <end position="327"/>
    </location>
</feature>
<evidence type="ECO:0000256" key="1">
    <source>
        <dbReference type="ARBA" id="ARBA00004141"/>
    </source>
</evidence>
<keyword evidence="8" id="KW-1185">Reference proteome</keyword>